<dbReference type="PROSITE" id="PS51471">
    <property type="entry name" value="FE2OG_OXY"/>
    <property type="match status" value="1"/>
</dbReference>
<dbReference type="PANTHER" id="PTHR46030:SF1">
    <property type="entry name" value="ALPHA-KETOGLUTARATE-DEPENDENT DIOXYGENASE ALKB HOMOLOG 6"/>
    <property type="match status" value="1"/>
</dbReference>
<organism evidence="10 11">
    <name type="scientific">Leptotrombidium deliense</name>
    <dbReference type="NCBI Taxonomy" id="299467"/>
    <lineage>
        <taxon>Eukaryota</taxon>
        <taxon>Metazoa</taxon>
        <taxon>Ecdysozoa</taxon>
        <taxon>Arthropoda</taxon>
        <taxon>Chelicerata</taxon>
        <taxon>Arachnida</taxon>
        <taxon>Acari</taxon>
        <taxon>Acariformes</taxon>
        <taxon>Trombidiformes</taxon>
        <taxon>Prostigmata</taxon>
        <taxon>Anystina</taxon>
        <taxon>Parasitengona</taxon>
        <taxon>Trombiculoidea</taxon>
        <taxon>Trombiculidae</taxon>
        <taxon>Leptotrombidium</taxon>
    </lineage>
</organism>
<comment type="caution">
    <text evidence="10">The sequence shown here is derived from an EMBL/GenBank/DDBJ whole genome shotgun (WGS) entry which is preliminary data.</text>
</comment>
<comment type="similarity">
    <text evidence="3">Belongs to the alkB family.</text>
</comment>
<keyword evidence="5" id="KW-0223">Dioxygenase</keyword>
<evidence type="ECO:0000313" key="10">
    <source>
        <dbReference type="EMBL" id="RWS28086.1"/>
    </source>
</evidence>
<dbReference type="SUPFAM" id="SSF51197">
    <property type="entry name" value="Clavaminate synthase-like"/>
    <property type="match status" value="1"/>
</dbReference>
<feature type="non-terminal residue" evidence="10">
    <location>
        <position position="1"/>
    </location>
</feature>
<protein>
    <recommendedName>
        <fullName evidence="9">Fe2OG dioxygenase domain-containing protein</fullName>
    </recommendedName>
</protein>
<evidence type="ECO:0000256" key="8">
    <source>
        <dbReference type="ARBA" id="ARBA00023242"/>
    </source>
</evidence>
<name>A0A443SKM5_9ACAR</name>
<gene>
    <name evidence="10" type="ORF">B4U80_00034</name>
</gene>
<comment type="subcellular location">
    <subcellularLocation>
        <location evidence="2">Nucleus</location>
    </subcellularLocation>
</comment>
<dbReference type="EMBL" id="NCKV01001598">
    <property type="protein sequence ID" value="RWS28086.1"/>
    <property type="molecule type" value="Genomic_DNA"/>
</dbReference>
<evidence type="ECO:0000256" key="5">
    <source>
        <dbReference type="ARBA" id="ARBA00022964"/>
    </source>
</evidence>
<dbReference type="Gene3D" id="2.60.120.590">
    <property type="entry name" value="Alpha-ketoglutarate-dependent dioxygenase AlkB-like"/>
    <property type="match status" value="1"/>
</dbReference>
<evidence type="ECO:0000313" key="11">
    <source>
        <dbReference type="Proteomes" id="UP000288716"/>
    </source>
</evidence>
<evidence type="ECO:0000256" key="4">
    <source>
        <dbReference type="ARBA" id="ARBA00022723"/>
    </source>
</evidence>
<keyword evidence="11" id="KW-1185">Reference proteome</keyword>
<keyword evidence="7" id="KW-0408">Iron</keyword>
<dbReference type="GO" id="GO:0051213">
    <property type="term" value="F:dioxygenase activity"/>
    <property type="evidence" value="ECO:0007669"/>
    <property type="project" value="UniProtKB-KW"/>
</dbReference>
<dbReference type="GO" id="GO:0046872">
    <property type="term" value="F:metal ion binding"/>
    <property type="evidence" value="ECO:0007669"/>
    <property type="project" value="UniProtKB-KW"/>
</dbReference>
<dbReference type="InterPro" id="IPR032862">
    <property type="entry name" value="ALKBH6"/>
</dbReference>
<dbReference type="VEuPathDB" id="VectorBase:LDEU003954"/>
<evidence type="ECO:0000256" key="1">
    <source>
        <dbReference type="ARBA" id="ARBA00001954"/>
    </source>
</evidence>
<accession>A0A443SKM5</accession>
<dbReference type="InterPro" id="IPR027450">
    <property type="entry name" value="AlkB-like"/>
</dbReference>
<keyword evidence="4" id="KW-0479">Metal-binding</keyword>
<dbReference type="STRING" id="299467.A0A443SKM5"/>
<reference evidence="10 11" key="1">
    <citation type="journal article" date="2018" name="Gigascience">
        <title>Genomes of trombidid mites reveal novel predicted allergens and laterally-transferred genes associated with secondary metabolism.</title>
        <authorList>
            <person name="Dong X."/>
            <person name="Chaisiri K."/>
            <person name="Xia D."/>
            <person name="Armstrong S.D."/>
            <person name="Fang Y."/>
            <person name="Donnelly M.J."/>
            <person name="Kadowaki T."/>
            <person name="McGarry J.W."/>
            <person name="Darby A.C."/>
            <person name="Makepeace B.L."/>
        </authorList>
    </citation>
    <scope>NUCLEOTIDE SEQUENCE [LARGE SCALE GENOMIC DNA]</scope>
    <source>
        <strain evidence="10">UoL-UT</strain>
    </source>
</reference>
<dbReference type="Proteomes" id="UP000288716">
    <property type="component" value="Unassembled WGS sequence"/>
</dbReference>
<keyword evidence="8" id="KW-0539">Nucleus</keyword>
<dbReference type="Pfam" id="PF13532">
    <property type="entry name" value="2OG-FeII_Oxy_2"/>
    <property type="match status" value="1"/>
</dbReference>
<dbReference type="PANTHER" id="PTHR46030">
    <property type="entry name" value="ALPHA-KETOGLUTARATE-DEPENDENT DIOXYGENASE ALKB HOMOLOG 6"/>
    <property type="match status" value="1"/>
</dbReference>
<dbReference type="InterPro" id="IPR005123">
    <property type="entry name" value="Oxoglu/Fe-dep_dioxygenase_dom"/>
</dbReference>
<evidence type="ECO:0000256" key="2">
    <source>
        <dbReference type="ARBA" id="ARBA00004123"/>
    </source>
</evidence>
<evidence type="ECO:0000259" key="9">
    <source>
        <dbReference type="PROSITE" id="PS51471"/>
    </source>
</evidence>
<comment type="cofactor">
    <cofactor evidence="1">
        <name>Fe(2+)</name>
        <dbReference type="ChEBI" id="CHEBI:29033"/>
    </cofactor>
</comment>
<sequence length="211" mass="24124">NEHQILLNKVENSPKPKWTYLSNRRLQNWGGLPHAKGMMKEPLPIWLEIYCKKLAVANVFDGHIPNHILINEYLPGQGIMPHEDGSLFYPTVATVNLGSHSVVNFYKKGETQELVPDYLTEDNAGDYMNNKQILFSLLVQPRSLLILKEDAYKNYMHGIQEISKDLIDDSIANLGQTGISLNDTLERKTRISLTIRYVPKVFKTTLSLFKK</sequence>
<dbReference type="AlphaFoldDB" id="A0A443SKM5"/>
<dbReference type="OrthoDB" id="412814at2759"/>
<keyword evidence="6" id="KW-0560">Oxidoreductase</keyword>
<evidence type="ECO:0000256" key="6">
    <source>
        <dbReference type="ARBA" id="ARBA00023002"/>
    </source>
</evidence>
<dbReference type="InterPro" id="IPR037151">
    <property type="entry name" value="AlkB-like_sf"/>
</dbReference>
<proteinExistence type="inferred from homology"/>
<evidence type="ECO:0000256" key="7">
    <source>
        <dbReference type="ARBA" id="ARBA00023004"/>
    </source>
</evidence>
<dbReference type="GO" id="GO:0005634">
    <property type="term" value="C:nucleus"/>
    <property type="evidence" value="ECO:0007669"/>
    <property type="project" value="UniProtKB-SubCell"/>
</dbReference>
<evidence type="ECO:0000256" key="3">
    <source>
        <dbReference type="ARBA" id="ARBA00007879"/>
    </source>
</evidence>
<feature type="domain" description="Fe2OG dioxygenase" evidence="9">
    <location>
        <begin position="64"/>
        <end position="199"/>
    </location>
</feature>